<protein>
    <submittedName>
        <fullName evidence="1">Uncharacterized protein</fullName>
    </submittedName>
</protein>
<dbReference type="RefSeq" id="XP_067083386.1">
    <property type="nucleotide sequence ID" value="XM_067227285.1"/>
</dbReference>
<reference evidence="1" key="1">
    <citation type="submission" date="2016-09" db="EMBL/GenBank/DDBJ databases">
        <authorList>
            <person name="Hebert L."/>
            <person name="Moumen B."/>
        </authorList>
    </citation>
    <scope>NUCLEOTIDE SEQUENCE [LARGE SCALE GENOMIC DNA]</scope>
    <source>
        <strain evidence="1">OVI</strain>
    </source>
</reference>
<organism evidence="1 2">
    <name type="scientific">Trypanosoma equiperdum</name>
    <dbReference type="NCBI Taxonomy" id="5694"/>
    <lineage>
        <taxon>Eukaryota</taxon>
        <taxon>Discoba</taxon>
        <taxon>Euglenozoa</taxon>
        <taxon>Kinetoplastea</taxon>
        <taxon>Metakinetoplastina</taxon>
        <taxon>Trypanosomatida</taxon>
        <taxon>Trypanosomatidae</taxon>
        <taxon>Trypanosoma</taxon>
    </lineage>
</organism>
<dbReference type="Proteomes" id="UP000195570">
    <property type="component" value="Unassembled WGS sequence"/>
</dbReference>
<comment type="caution">
    <text evidence="1">The sequence shown here is derived from an EMBL/GenBank/DDBJ whole genome shotgun (WGS) entry which is preliminary data.</text>
</comment>
<dbReference type="GeneID" id="92378463"/>
<sequence>MGSGCSTESSTDVRCSFVGLMDEKKESWRGRLLGDIGKDPTGVTRDFPRTQVYVAAPNRNNYYREKQDHVSVLVLKDKEDESKYFSDRNERVRESLELLVELCGEDSSAIKSEWEKQQKDIPDSSSLLMTVLLESGMMRATEANTENGGAGGETDAVTNIQNGGGGYAPKYTVHSKALRLMQYMVQSVAFFSTQHVTDALRFSWCKHMQDVSWAVYVYTEGGACGKERNSSDEILVLRHMHTLRHYVGQSERSTHPRFEVDWACTFHIDLKRLLDANNTAAKEATFAPEGEVQRIDGELLAARIESPNRKLCRITSTWKKRRSELEGRLMECFGVELTKVDVLDENGPLSALNSGG</sequence>
<accession>A0A1G4IK71</accession>
<keyword evidence="2" id="KW-1185">Reference proteome</keyword>
<dbReference type="EMBL" id="CZPT02001937">
    <property type="protein sequence ID" value="SCU72939.1"/>
    <property type="molecule type" value="Genomic_DNA"/>
</dbReference>
<dbReference type="AlphaFoldDB" id="A0A1G4IK71"/>
<proteinExistence type="predicted"/>
<evidence type="ECO:0000313" key="1">
    <source>
        <dbReference type="EMBL" id="SCU72939.1"/>
    </source>
</evidence>
<gene>
    <name evidence="1" type="ORF">TEOVI_000452300</name>
</gene>
<evidence type="ECO:0000313" key="2">
    <source>
        <dbReference type="Proteomes" id="UP000195570"/>
    </source>
</evidence>
<name>A0A1G4IK71_TRYEQ</name>
<dbReference type="VEuPathDB" id="TriTrypDB:TEOVI_000452300"/>